<feature type="domain" description="Calponin-homology (CH)" evidence="5">
    <location>
        <begin position="294"/>
        <end position="402"/>
    </location>
</feature>
<feature type="region of interest" description="Disordered" evidence="4">
    <location>
        <begin position="409"/>
        <end position="440"/>
    </location>
</feature>
<keyword evidence="1" id="KW-0677">Repeat</keyword>
<feature type="domain" description="Calponin-homology (CH)" evidence="5">
    <location>
        <begin position="114"/>
        <end position="259"/>
    </location>
</feature>
<dbReference type="CDD" id="cd21301">
    <property type="entry name" value="CH_PLS_rpt4"/>
    <property type="match status" value="1"/>
</dbReference>
<evidence type="ECO:0000313" key="8">
    <source>
        <dbReference type="Proteomes" id="UP001159405"/>
    </source>
</evidence>
<name>A0ABN8N8I8_9CNID</name>
<evidence type="ECO:0000256" key="2">
    <source>
        <dbReference type="ARBA" id="ARBA00022837"/>
    </source>
</evidence>
<evidence type="ECO:0000256" key="3">
    <source>
        <dbReference type="ARBA" id="ARBA00023203"/>
    </source>
</evidence>
<accession>A0ABN8N8I8</accession>
<gene>
    <name evidence="7" type="ORF">PLOB_00006419</name>
</gene>
<evidence type="ECO:0000259" key="6">
    <source>
        <dbReference type="PROSITE" id="PS50222"/>
    </source>
</evidence>
<dbReference type="PANTHER" id="PTHR19961:SF18">
    <property type="entry name" value="FI19014P1"/>
    <property type="match status" value="1"/>
</dbReference>
<protein>
    <recommendedName>
        <fullName evidence="9">Fimbrin</fullName>
    </recommendedName>
</protein>
<evidence type="ECO:0000256" key="4">
    <source>
        <dbReference type="SAM" id="MobiDB-lite"/>
    </source>
</evidence>
<dbReference type="Gene3D" id="1.10.418.10">
    <property type="entry name" value="Calponin-like domain"/>
    <property type="match status" value="4"/>
</dbReference>
<feature type="domain" description="EF-hand" evidence="6">
    <location>
        <begin position="9"/>
        <end position="44"/>
    </location>
</feature>
<dbReference type="PROSITE" id="PS50222">
    <property type="entry name" value="EF_HAND_2"/>
    <property type="match status" value="2"/>
</dbReference>
<dbReference type="SUPFAM" id="SSF47473">
    <property type="entry name" value="EF-hand"/>
    <property type="match status" value="1"/>
</dbReference>
<feature type="domain" description="Calponin-homology (CH)" evidence="5">
    <location>
        <begin position="660"/>
        <end position="767"/>
    </location>
</feature>
<reference evidence="7 8" key="1">
    <citation type="submission" date="2022-05" db="EMBL/GenBank/DDBJ databases">
        <authorList>
            <consortium name="Genoscope - CEA"/>
            <person name="William W."/>
        </authorList>
    </citation>
    <scope>NUCLEOTIDE SEQUENCE [LARGE SCALE GENOMIC DNA]</scope>
</reference>
<dbReference type="CDD" id="cd00051">
    <property type="entry name" value="EFh"/>
    <property type="match status" value="1"/>
</dbReference>
<dbReference type="InterPro" id="IPR036872">
    <property type="entry name" value="CH_dom_sf"/>
</dbReference>
<feature type="compositionally biased region" description="Basic and acidic residues" evidence="4">
    <location>
        <begin position="410"/>
        <end position="432"/>
    </location>
</feature>
<evidence type="ECO:0000259" key="5">
    <source>
        <dbReference type="PROSITE" id="PS50021"/>
    </source>
</evidence>
<dbReference type="SMART" id="SM00054">
    <property type="entry name" value="EFh"/>
    <property type="match status" value="2"/>
</dbReference>
<dbReference type="InterPro" id="IPR018247">
    <property type="entry name" value="EF_Hand_1_Ca_BS"/>
</dbReference>
<evidence type="ECO:0000256" key="1">
    <source>
        <dbReference type="ARBA" id="ARBA00022737"/>
    </source>
</evidence>
<dbReference type="EMBL" id="CALNXK010000013">
    <property type="protein sequence ID" value="CAH3045456.1"/>
    <property type="molecule type" value="Genomic_DNA"/>
</dbReference>
<proteinExistence type="predicted"/>
<dbReference type="SMART" id="SM00033">
    <property type="entry name" value="CH"/>
    <property type="match status" value="4"/>
</dbReference>
<dbReference type="InterPro" id="IPR039959">
    <property type="entry name" value="Fimbrin/Plastin"/>
</dbReference>
<dbReference type="InterPro" id="IPR001715">
    <property type="entry name" value="CH_dom"/>
</dbReference>
<organism evidence="7 8">
    <name type="scientific">Porites lobata</name>
    <dbReference type="NCBI Taxonomy" id="104759"/>
    <lineage>
        <taxon>Eukaryota</taxon>
        <taxon>Metazoa</taxon>
        <taxon>Cnidaria</taxon>
        <taxon>Anthozoa</taxon>
        <taxon>Hexacorallia</taxon>
        <taxon>Scleractinia</taxon>
        <taxon>Fungiina</taxon>
        <taxon>Poritidae</taxon>
        <taxon>Porites</taxon>
    </lineage>
</organism>
<evidence type="ECO:0008006" key="9">
    <source>
        <dbReference type="Google" id="ProtNLM"/>
    </source>
</evidence>
<dbReference type="CDD" id="cd21298">
    <property type="entry name" value="CH_PLS_rpt3"/>
    <property type="match status" value="1"/>
</dbReference>
<comment type="caution">
    <text evidence="7">The sequence shown here is derived from an EMBL/GenBank/DDBJ whole genome shotgun (WGS) entry which is preliminary data.</text>
</comment>
<dbReference type="SUPFAM" id="SSF47576">
    <property type="entry name" value="Calponin-homology domain, CH-domain"/>
    <property type="match status" value="2"/>
</dbReference>
<dbReference type="PROSITE" id="PS50021">
    <property type="entry name" value="CH"/>
    <property type="match status" value="4"/>
</dbReference>
<keyword evidence="3" id="KW-0009">Actin-binding</keyword>
<evidence type="ECO:0000313" key="7">
    <source>
        <dbReference type="EMBL" id="CAH3045456.1"/>
    </source>
</evidence>
<dbReference type="InterPro" id="IPR011992">
    <property type="entry name" value="EF-hand-dom_pair"/>
</dbReference>
<feature type="domain" description="Calponin-homology (CH)" evidence="5">
    <location>
        <begin position="534"/>
        <end position="648"/>
    </location>
</feature>
<dbReference type="Gene3D" id="1.10.238.10">
    <property type="entry name" value="EF-hand"/>
    <property type="match status" value="1"/>
</dbReference>
<dbReference type="Pfam" id="PF00307">
    <property type="entry name" value="CH"/>
    <property type="match status" value="4"/>
</dbReference>
<dbReference type="InterPro" id="IPR002048">
    <property type="entry name" value="EF_hand_dom"/>
</dbReference>
<dbReference type="PROSITE" id="PS00018">
    <property type="entry name" value="EF_HAND_1"/>
    <property type="match status" value="2"/>
</dbReference>
<dbReference type="PANTHER" id="PTHR19961">
    <property type="entry name" value="FIMBRIN/PLASTIN"/>
    <property type="match status" value="1"/>
</dbReference>
<sequence length="772" mass="87259">MENHELTEEEIDEIQESFYEFDLDGSNHITCDEIGQVMKALGEDIPGYQLRKIIEEVDKNKNGSIEFKEFLEIYKQNSSKLKAGSEFKKLISKKTNLVENSEGSSESSKHSYQEAEREAFVEWINTALKDDKETKPYLPINPTDEKEISCTAPLRSDKEEGCARNHSAWPTSRKMINLTVPNTIDERAVNKPQNANTMLIKEKMSGALKNVLIKENLELALNSARAIGCNIVNIGAEDIEKAKPHLVFGVMWQIIRIGLFSNITSKTTSDEALGESIHERLPHLLENDETIEDLSPEEFLLRWFNYHLKEEGHMRRVTNFNEDIKDSECYTYLLWRISRISGIEHEPVAGILQEKDLKKRAEKMLLIADSIGCKKFVRPADVASGNTKLNMAFVANLFNTYPALLPLTNEKMESHEDHEDPKMETREERTDFLHSSTGGLPSLDSYPSSFSYSSSSSSMLSSSPPSAHGYRCWREPVGSRFKIHLCIPVCVMSSELTREFLECDVNDFDTILSIQRLPKTENHHETKYSDIAIIMFFVAYRNWMNSIGVSPYVSHLYKDLSNGLVLLQIYDQIKPGTVSWDKVNRPSSFKQMSGIGGNMKKVENCNYAVEIGKDQMKFSLVSIEGKDIHDCNETLTLAIVWQQMRAYTISRLPSKPGGEPMKEGDIVAWVNEKLKKAKKSSSISSFKDPAISTSKAVLDLVDAIKPGTVKYALVSGGRTYEEKLENAKYALSVARKIVTTYALPEDLVEVKPKMVLTVFASLMKTATVKDKN</sequence>
<dbReference type="Pfam" id="PF13499">
    <property type="entry name" value="EF-hand_7"/>
    <property type="match status" value="1"/>
</dbReference>
<feature type="domain" description="EF-hand" evidence="6">
    <location>
        <begin position="49"/>
        <end position="80"/>
    </location>
</feature>
<keyword evidence="2" id="KW-0106">Calcium</keyword>
<keyword evidence="8" id="KW-1185">Reference proteome</keyword>
<dbReference type="Proteomes" id="UP001159405">
    <property type="component" value="Unassembled WGS sequence"/>
</dbReference>